<dbReference type="GO" id="GO:0003677">
    <property type="term" value="F:DNA binding"/>
    <property type="evidence" value="ECO:0007669"/>
    <property type="project" value="UniProtKB-UniRule"/>
</dbReference>
<dbReference type="InterPro" id="IPR011010">
    <property type="entry name" value="DNA_brk_join_enz"/>
</dbReference>
<evidence type="ECO:0000256" key="4">
    <source>
        <dbReference type="PROSITE-ProRule" id="PRU01248"/>
    </source>
</evidence>
<dbReference type="InterPro" id="IPR013762">
    <property type="entry name" value="Integrase-like_cat_sf"/>
</dbReference>
<dbReference type="Pfam" id="PF00589">
    <property type="entry name" value="Phage_integrase"/>
    <property type="match status" value="1"/>
</dbReference>
<keyword evidence="3" id="KW-0233">DNA recombination</keyword>
<evidence type="ECO:0000259" key="6">
    <source>
        <dbReference type="PROSITE" id="PS51900"/>
    </source>
</evidence>
<gene>
    <name evidence="7" type="ORF">ELD05_04040</name>
</gene>
<protein>
    <submittedName>
        <fullName evidence="7">Site-specific integrase</fullName>
    </submittedName>
</protein>
<dbReference type="AlphaFoldDB" id="A0A3T0D4D3"/>
<evidence type="ECO:0000313" key="8">
    <source>
        <dbReference type="Proteomes" id="UP000282930"/>
    </source>
</evidence>
<evidence type="ECO:0000256" key="2">
    <source>
        <dbReference type="ARBA" id="ARBA00023125"/>
    </source>
</evidence>
<feature type="domain" description="Tyr recombinase" evidence="5">
    <location>
        <begin position="117"/>
        <end position="296"/>
    </location>
</feature>
<dbReference type="KEGG" id="ccha:ELD05_04040"/>
<feature type="domain" description="Core-binding (CB)" evidence="6">
    <location>
        <begin position="13"/>
        <end position="95"/>
    </location>
</feature>
<dbReference type="Gene3D" id="1.10.443.10">
    <property type="entry name" value="Intergrase catalytic core"/>
    <property type="match status" value="1"/>
</dbReference>
<organism evidence="7 8">
    <name type="scientific">Caldicellulosiruptor changbaiensis</name>
    <dbReference type="NCBI Taxonomy" id="1222016"/>
    <lineage>
        <taxon>Bacteria</taxon>
        <taxon>Bacillati</taxon>
        <taxon>Bacillota</taxon>
        <taxon>Bacillota incertae sedis</taxon>
        <taxon>Caldicellulosiruptorales</taxon>
        <taxon>Caldicellulosiruptoraceae</taxon>
        <taxon>Caldicellulosiruptor</taxon>
    </lineage>
</organism>
<dbReference type="PROSITE" id="PS51900">
    <property type="entry name" value="CB"/>
    <property type="match status" value="1"/>
</dbReference>
<dbReference type="GO" id="GO:0006310">
    <property type="term" value="P:DNA recombination"/>
    <property type="evidence" value="ECO:0007669"/>
    <property type="project" value="UniProtKB-KW"/>
</dbReference>
<dbReference type="PANTHER" id="PTHR30349:SF41">
    <property type="entry name" value="INTEGRASE_RECOMBINASE PROTEIN MJ0367-RELATED"/>
    <property type="match status" value="1"/>
</dbReference>
<keyword evidence="8" id="KW-1185">Reference proteome</keyword>
<evidence type="ECO:0000256" key="3">
    <source>
        <dbReference type="ARBA" id="ARBA00023172"/>
    </source>
</evidence>
<dbReference type="SUPFAM" id="SSF56349">
    <property type="entry name" value="DNA breaking-rejoining enzymes"/>
    <property type="match status" value="1"/>
</dbReference>
<dbReference type="Gene3D" id="1.10.150.130">
    <property type="match status" value="1"/>
</dbReference>
<dbReference type="InterPro" id="IPR050090">
    <property type="entry name" value="Tyrosine_recombinase_XerCD"/>
</dbReference>
<accession>A0A3T0D4D3</accession>
<dbReference type="RefSeq" id="WP_127351464.1">
    <property type="nucleotide sequence ID" value="NZ_CP034791.1"/>
</dbReference>
<dbReference type="Proteomes" id="UP000282930">
    <property type="component" value="Chromosome"/>
</dbReference>
<dbReference type="InterPro" id="IPR010998">
    <property type="entry name" value="Integrase_recombinase_N"/>
</dbReference>
<evidence type="ECO:0000256" key="1">
    <source>
        <dbReference type="ARBA" id="ARBA00008857"/>
    </source>
</evidence>
<reference evidence="7 8" key="1">
    <citation type="submission" date="2018-12" db="EMBL/GenBank/DDBJ databases">
        <title>Genome sequence from the cellulolytic species, Caldicellulosiruptor changbaiensis.</title>
        <authorList>
            <person name="Blumer-Schuette S.E."/>
            <person name="Mendoza C."/>
        </authorList>
    </citation>
    <scope>NUCLEOTIDE SEQUENCE [LARGE SCALE GENOMIC DNA]</scope>
    <source>
        <strain evidence="7 8">CBS-Z</strain>
    </source>
</reference>
<dbReference type="CDD" id="cd00397">
    <property type="entry name" value="DNA_BRE_C"/>
    <property type="match status" value="1"/>
</dbReference>
<sequence>MPRKGKTKNGNTLSLKDLIDLFIDFKQAEGLRERTLQDYFYTFKEFSKYIDFHKQIDEHALKLAVIEFLKSKANKQPATYNRPYSNLHTFFEWCKRNSFLSENPIKVLGLKKKRDEGKLRHVEENTIKKLLSVIDVKTYAGLRDYALILLTLDTGIRPKEAFALTFEDIDFERLTVTIRKEYSKTNKERILPLSPQTAQTLKALLEVTPKDWNNRVFHTVEGNEMTINRWEKRLSEYSKKIGCKITPYQLRHTFAIMFLRNGGNVFALQYEMGHQDISTTKRYLQLTQQDIRQQHTLASPVNNFVKRTTKVKRLISLIKS</sequence>
<evidence type="ECO:0000259" key="5">
    <source>
        <dbReference type="PROSITE" id="PS51898"/>
    </source>
</evidence>
<dbReference type="PANTHER" id="PTHR30349">
    <property type="entry name" value="PHAGE INTEGRASE-RELATED"/>
    <property type="match status" value="1"/>
</dbReference>
<evidence type="ECO:0000313" key="7">
    <source>
        <dbReference type="EMBL" id="AZT89894.1"/>
    </source>
</evidence>
<dbReference type="GO" id="GO:0015074">
    <property type="term" value="P:DNA integration"/>
    <property type="evidence" value="ECO:0007669"/>
    <property type="project" value="InterPro"/>
</dbReference>
<dbReference type="EMBL" id="CP034791">
    <property type="protein sequence ID" value="AZT89894.1"/>
    <property type="molecule type" value="Genomic_DNA"/>
</dbReference>
<proteinExistence type="inferred from homology"/>
<keyword evidence="2 4" id="KW-0238">DNA-binding</keyword>
<dbReference type="PROSITE" id="PS51898">
    <property type="entry name" value="TYR_RECOMBINASE"/>
    <property type="match status" value="1"/>
</dbReference>
<dbReference type="InterPro" id="IPR044068">
    <property type="entry name" value="CB"/>
</dbReference>
<dbReference type="InterPro" id="IPR002104">
    <property type="entry name" value="Integrase_catalytic"/>
</dbReference>
<name>A0A3T0D4D3_9FIRM</name>
<comment type="similarity">
    <text evidence="1">Belongs to the 'phage' integrase family.</text>
</comment>